<dbReference type="Proteomes" id="UP001589795">
    <property type="component" value="Unassembled WGS sequence"/>
</dbReference>
<evidence type="ECO:0000313" key="3">
    <source>
        <dbReference type="Proteomes" id="UP001589795"/>
    </source>
</evidence>
<gene>
    <name evidence="2" type="ORF">ACFFIZ_09655</name>
</gene>
<organism evidence="2 3">
    <name type="scientific">Paracoccus rhizosphaerae</name>
    <dbReference type="NCBI Taxonomy" id="1133347"/>
    <lineage>
        <taxon>Bacteria</taxon>
        <taxon>Pseudomonadati</taxon>
        <taxon>Pseudomonadota</taxon>
        <taxon>Alphaproteobacteria</taxon>
        <taxon>Rhodobacterales</taxon>
        <taxon>Paracoccaceae</taxon>
        <taxon>Paracoccus</taxon>
    </lineage>
</organism>
<protein>
    <recommendedName>
        <fullName evidence="4">Replication region DNA-binding N-term</fullName>
    </recommendedName>
</protein>
<proteinExistence type="predicted"/>
<accession>A0ABV6CII0</accession>
<name>A0ABV6CII0_9RHOB</name>
<dbReference type="RefSeq" id="WP_265507288.1">
    <property type="nucleotide sequence ID" value="NZ_JAOTBE010000028.1"/>
</dbReference>
<reference evidence="2 3" key="1">
    <citation type="submission" date="2024-09" db="EMBL/GenBank/DDBJ databases">
        <authorList>
            <person name="Sun Q."/>
            <person name="Mori K."/>
        </authorList>
    </citation>
    <scope>NUCLEOTIDE SEQUENCE [LARGE SCALE GENOMIC DNA]</scope>
    <source>
        <strain evidence="2 3">CCM 7904</strain>
    </source>
</reference>
<evidence type="ECO:0008006" key="4">
    <source>
        <dbReference type="Google" id="ProtNLM"/>
    </source>
</evidence>
<comment type="caution">
    <text evidence="2">The sequence shown here is derived from an EMBL/GenBank/DDBJ whole genome shotgun (WGS) entry which is preliminary data.</text>
</comment>
<feature type="region of interest" description="Disordered" evidence="1">
    <location>
        <begin position="1"/>
        <end position="32"/>
    </location>
</feature>
<evidence type="ECO:0000256" key="1">
    <source>
        <dbReference type="SAM" id="MobiDB-lite"/>
    </source>
</evidence>
<evidence type="ECO:0000313" key="2">
    <source>
        <dbReference type="EMBL" id="MFC0200574.1"/>
    </source>
</evidence>
<feature type="region of interest" description="Disordered" evidence="1">
    <location>
        <begin position="171"/>
        <end position="193"/>
    </location>
</feature>
<sequence length="193" mass="22077">MSDIQKVQGSDAHKVSTRSFQDPDPNDPDTIIDDVKLTRWDKASRRLRDLVAKRDALPLDHSFQTAAILDAQIVRAREALKRAEGDVSRRQESIDEWRADAGRETYNSSRRNGRGTPHADVASMTPEQRQQHDKDGAADRAWRRRCRKAGWPEVKIQAELVVRIRSREAKRAASYEADEEQAELERNPMFGAF</sequence>
<feature type="region of interest" description="Disordered" evidence="1">
    <location>
        <begin position="98"/>
        <end position="141"/>
    </location>
</feature>
<dbReference type="EMBL" id="JBHLWQ010000086">
    <property type="protein sequence ID" value="MFC0200574.1"/>
    <property type="molecule type" value="Genomic_DNA"/>
</dbReference>
<keyword evidence="3" id="KW-1185">Reference proteome</keyword>
<feature type="compositionally biased region" description="Basic and acidic residues" evidence="1">
    <location>
        <begin position="129"/>
        <end position="141"/>
    </location>
</feature>